<evidence type="ECO:0000313" key="1">
    <source>
        <dbReference type="EMBL" id="SKA83577.1"/>
    </source>
</evidence>
<dbReference type="AlphaFoldDB" id="A0A1T4X2B5"/>
<dbReference type="STRING" id="1147123.SAMN05443428_105111"/>
<accession>A0A1T4X2B5</accession>
<keyword evidence="2" id="KW-1185">Reference proteome</keyword>
<reference evidence="2" key="1">
    <citation type="submission" date="2017-02" db="EMBL/GenBank/DDBJ databases">
        <authorList>
            <person name="Varghese N."/>
            <person name="Submissions S."/>
        </authorList>
    </citation>
    <scope>NUCLEOTIDE SEQUENCE [LARGE SCALE GENOMIC DNA]</scope>
    <source>
        <strain evidence="2">USBA 833</strain>
    </source>
</reference>
<evidence type="ECO:0000313" key="2">
    <source>
        <dbReference type="Proteomes" id="UP000190105"/>
    </source>
</evidence>
<protein>
    <submittedName>
        <fullName evidence="1">YggT family protein</fullName>
    </submittedName>
</protein>
<organism evidence="1 2">
    <name type="scientific">Caloramator quimbayensis</name>
    <dbReference type="NCBI Taxonomy" id="1147123"/>
    <lineage>
        <taxon>Bacteria</taxon>
        <taxon>Bacillati</taxon>
        <taxon>Bacillota</taxon>
        <taxon>Clostridia</taxon>
        <taxon>Eubacteriales</taxon>
        <taxon>Clostridiaceae</taxon>
        <taxon>Caloramator</taxon>
    </lineage>
</organism>
<dbReference type="GO" id="GO:0016020">
    <property type="term" value="C:membrane"/>
    <property type="evidence" value="ECO:0007669"/>
    <property type="project" value="InterPro"/>
</dbReference>
<gene>
    <name evidence="1" type="ORF">SAMN05443428_105111</name>
</gene>
<sequence>MQYALISAIKAFIDLLEILIIIDALLSFINPPKNNNLIRIIRTIIDPIIVPCFRLQQSVAPNLPIDFSPMIAILFLDIIKRLILNILL</sequence>
<dbReference type="Pfam" id="PF02325">
    <property type="entry name" value="CCB3_YggT"/>
    <property type="match status" value="1"/>
</dbReference>
<dbReference type="Proteomes" id="UP000190105">
    <property type="component" value="Unassembled WGS sequence"/>
</dbReference>
<name>A0A1T4X2B5_9CLOT</name>
<dbReference type="InterPro" id="IPR003425">
    <property type="entry name" value="CCB3/YggT"/>
</dbReference>
<proteinExistence type="predicted"/>
<dbReference type="EMBL" id="FUYH01000005">
    <property type="protein sequence ID" value="SKA83577.1"/>
    <property type="molecule type" value="Genomic_DNA"/>
</dbReference>
<dbReference type="RefSeq" id="WP_179122193.1">
    <property type="nucleotide sequence ID" value="NZ_FUYH01000005.1"/>
</dbReference>